<dbReference type="Proteomes" id="UP000410492">
    <property type="component" value="Unassembled WGS sequence"/>
</dbReference>
<sequence length="227" mass="26384">KKSWKVLRQQFKVHFDRLPPRRSGDPAPEGSKICQEFVAAILSKLEERGKLRGRILWYQEVLHELQVAVLLKHFQDHRPSTGMYQVLDQVLHTSVRKFPNNLFLLAALAKVQAVSSSMGPRWWKVQKLLLHSERAFAVVFAVIIAMQRMHHASETAIDTITGRKYNTHCNMINRILALFKKITNGTTIMRKCGLIWRLYLQFVHTYSSPNVCRNVYYAAVEECPWLK</sequence>
<comment type="subcellular location">
    <subcellularLocation>
        <location evidence="1">Nucleus</location>
    </subcellularLocation>
</comment>
<dbReference type="OrthoDB" id="297219at2759"/>
<name>A0A653D0L9_CALMS</name>
<dbReference type="AlphaFoldDB" id="A0A653D0L9"/>
<keyword evidence="5" id="KW-1185">Reference proteome</keyword>
<organism evidence="4 5">
    <name type="scientific">Callosobruchus maculatus</name>
    <name type="common">Southern cowpea weevil</name>
    <name type="synonym">Pulse bruchid</name>
    <dbReference type="NCBI Taxonomy" id="64391"/>
    <lineage>
        <taxon>Eukaryota</taxon>
        <taxon>Metazoa</taxon>
        <taxon>Ecdysozoa</taxon>
        <taxon>Arthropoda</taxon>
        <taxon>Hexapoda</taxon>
        <taxon>Insecta</taxon>
        <taxon>Pterygota</taxon>
        <taxon>Neoptera</taxon>
        <taxon>Endopterygota</taxon>
        <taxon>Coleoptera</taxon>
        <taxon>Polyphaga</taxon>
        <taxon>Cucujiformia</taxon>
        <taxon>Chrysomeloidea</taxon>
        <taxon>Chrysomelidae</taxon>
        <taxon>Bruchinae</taxon>
        <taxon>Bruchini</taxon>
        <taxon>Callosobruchus</taxon>
    </lineage>
</organism>
<reference evidence="4 5" key="1">
    <citation type="submission" date="2019-01" db="EMBL/GenBank/DDBJ databases">
        <authorList>
            <person name="Sayadi A."/>
        </authorList>
    </citation>
    <scope>NUCLEOTIDE SEQUENCE [LARGE SCALE GENOMIC DNA]</scope>
</reference>
<dbReference type="EMBL" id="CAACVG010009625">
    <property type="protein sequence ID" value="VEN53717.1"/>
    <property type="molecule type" value="Genomic_DNA"/>
</dbReference>
<evidence type="ECO:0000313" key="4">
    <source>
        <dbReference type="EMBL" id="VEN53717.1"/>
    </source>
</evidence>
<dbReference type="GO" id="GO:1902369">
    <property type="term" value="P:negative regulation of RNA catabolic process"/>
    <property type="evidence" value="ECO:0007669"/>
    <property type="project" value="TreeGrafter"/>
</dbReference>
<dbReference type="PANTHER" id="PTHR13471:SF0">
    <property type="entry name" value="NUCLEAR EXOSOME REGULATOR NRDE2"/>
    <property type="match status" value="1"/>
</dbReference>
<accession>A0A653D0L9</accession>
<feature type="non-terminal residue" evidence="4">
    <location>
        <position position="1"/>
    </location>
</feature>
<gene>
    <name evidence="4" type="ORF">CALMAC_LOCUS13429</name>
</gene>
<protein>
    <submittedName>
        <fullName evidence="4">Uncharacterized protein</fullName>
    </submittedName>
</protein>
<evidence type="ECO:0000313" key="5">
    <source>
        <dbReference type="Proteomes" id="UP000410492"/>
    </source>
</evidence>
<evidence type="ECO:0000256" key="3">
    <source>
        <dbReference type="ARBA" id="ARBA00023242"/>
    </source>
</evidence>
<keyword evidence="3" id="KW-0539">Nucleus</keyword>
<dbReference type="GO" id="GO:0031048">
    <property type="term" value="P:regulatory ncRNA-mediated heterochromatin formation"/>
    <property type="evidence" value="ECO:0007669"/>
    <property type="project" value="TreeGrafter"/>
</dbReference>
<dbReference type="GO" id="GO:0071013">
    <property type="term" value="C:catalytic step 2 spliceosome"/>
    <property type="evidence" value="ECO:0007669"/>
    <property type="project" value="TreeGrafter"/>
</dbReference>
<evidence type="ECO:0000256" key="1">
    <source>
        <dbReference type="ARBA" id="ARBA00004123"/>
    </source>
</evidence>
<dbReference type="InterPro" id="IPR013633">
    <property type="entry name" value="NRDE-2"/>
</dbReference>
<feature type="non-terminal residue" evidence="4">
    <location>
        <position position="227"/>
    </location>
</feature>
<evidence type="ECO:0000256" key="2">
    <source>
        <dbReference type="ARBA" id="ARBA00009265"/>
    </source>
</evidence>
<dbReference type="PANTHER" id="PTHR13471">
    <property type="entry name" value="TETRATRICOPEPTIDE-LIKE HELICAL"/>
    <property type="match status" value="1"/>
</dbReference>
<proteinExistence type="inferred from homology"/>
<comment type="similarity">
    <text evidence="2">Belongs to the NRDE2 family.</text>
</comment>